<dbReference type="InterPro" id="IPR036388">
    <property type="entry name" value="WH-like_DNA-bd_sf"/>
</dbReference>
<keyword evidence="7" id="KW-1185">Reference proteome</keyword>
<evidence type="ECO:0000256" key="2">
    <source>
        <dbReference type="ARBA" id="ARBA00023125"/>
    </source>
</evidence>
<reference evidence="6 7" key="1">
    <citation type="submission" date="2019-06" db="EMBL/GenBank/DDBJ databases">
        <authorList>
            <person name="Teng J.L.L."/>
            <person name="Lee H.H."/>
            <person name="Lau S.K.P."/>
            <person name="Woo P.C.Y."/>
        </authorList>
    </citation>
    <scope>NUCLEOTIDE SEQUENCE [LARGE SCALE GENOMIC DNA]</scope>
    <source>
        <strain evidence="6 7">HKU70</strain>
    </source>
</reference>
<keyword evidence="1" id="KW-0805">Transcription regulation</keyword>
<dbReference type="RefSeq" id="WP_146437662.1">
    <property type="nucleotide sequence ID" value="NZ_VIGV01000014.1"/>
</dbReference>
<dbReference type="InterPro" id="IPR029016">
    <property type="entry name" value="GAF-like_dom_sf"/>
</dbReference>
<dbReference type="InterPro" id="IPR050707">
    <property type="entry name" value="HTH_MetabolicPath_Reg"/>
</dbReference>
<comment type="caution">
    <text evidence="6">The sequence shown here is derived from an EMBL/GenBank/DDBJ whole genome shotgun (WGS) entry which is preliminary data.</text>
</comment>
<evidence type="ECO:0000313" key="6">
    <source>
        <dbReference type="EMBL" id="TWS21935.1"/>
    </source>
</evidence>
<dbReference type="EMBL" id="VIGV01000014">
    <property type="protein sequence ID" value="TWS21935.1"/>
    <property type="molecule type" value="Genomic_DNA"/>
</dbReference>
<evidence type="ECO:0000256" key="3">
    <source>
        <dbReference type="ARBA" id="ARBA00023163"/>
    </source>
</evidence>
<name>A0A5C5RIJ4_9ACTN</name>
<dbReference type="AlphaFoldDB" id="A0A5C5RIJ4"/>
<keyword evidence="3" id="KW-0804">Transcription</keyword>
<evidence type="ECO:0000313" key="7">
    <source>
        <dbReference type="Proteomes" id="UP000319792"/>
    </source>
</evidence>
<dbReference type="Pfam" id="PF01614">
    <property type="entry name" value="IclR_C"/>
    <property type="match status" value="1"/>
</dbReference>
<gene>
    <name evidence="6" type="ORF">FK268_22365</name>
</gene>
<dbReference type="PANTHER" id="PTHR30136">
    <property type="entry name" value="HELIX-TURN-HELIX TRANSCRIPTIONAL REGULATOR, ICLR FAMILY"/>
    <property type="match status" value="1"/>
</dbReference>
<dbReference type="SUPFAM" id="SSF55781">
    <property type="entry name" value="GAF domain-like"/>
    <property type="match status" value="1"/>
</dbReference>
<dbReference type="Pfam" id="PF09339">
    <property type="entry name" value="HTH_IclR"/>
    <property type="match status" value="1"/>
</dbReference>
<evidence type="ECO:0000259" key="5">
    <source>
        <dbReference type="PROSITE" id="PS51078"/>
    </source>
</evidence>
<dbReference type="GO" id="GO:0003700">
    <property type="term" value="F:DNA-binding transcription factor activity"/>
    <property type="evidence" value="ECO:0007669"/>
    <property type="project" value="TreeGrafter"/>
</dbReference>
<dbReference type="InterPro" id="IPR005471">
    <property type="entry name" value="Tscrpt_reg_IclR_N"/>
</dbReference>
<evidence type="ECO:0000259" key="4">
    <source>
        <dbReference type="PROSITE" id="PS51077"/>
    </source>
</evidence>
<reference evidence="6 7" key="2">
    <citation type="submission" date="2019-08" db="EMBL/GenBank/DDBJ databases">
        <title>Tsukamurella conjunctivitidis sp. nov., Tsukamurella assacharolytica sp. nov. and Tsukamurella sputae sp. nov. isolated from patients with conjunctivitis, bacteraemia (lymphoma) and respiratory infection (sputum) in Hong Kong.</title>
        <authorList>
            <person name="Fok K.M.N."/>
            <person name="Fong J.Y.H."/>
        </authorList>
    </citation>
    <scope>NUCLEOTIDE SEQUENCE [LARGE SCALE GENOMIC DNA]</scope>
    <source>
        <strain evidence="6 7">HKU70</strain>
    </source>
</reference>
<dbReference type="Gene3D" id="1.10.10.10">
    <property type="entry name" value="Winged helix-like DNA-binding domain superfamily/Winged helix DNA-binding domain"/>
    <property type="match status" value="1"/>
</dbReference>
<dbReference type="Proteomes" id="UP000319792">
    <property type="component" value="Unassembled WGS sequence"/>
</dbReference>
<dbReference type="PANTHER" id="PTHR30136:SF24">
    <property type="entry name" value="HTH-TYPE TRANSCRIPTIONAL REPRESSOR ALLR"/>
    <property type="match status" value="1"/>
</dbReference>
<feature type="domain" description="HTH iclR-type" evidence="4">
    <location>
        <begin position="6"/>
        <end position="65"/>
    </location>
</feature>
<dbReference type="GO" id="GO:0045892">
    <property type="term" value="P:negative regulation of DNA-templated transcription"/>
    <property type="evidence" value="ECO:0007669"/>
    <property type="project" value="TreeGrafter"/>
</dbReference>
<organism evidence="6 7">
    <name type="scientific">Tsukamurella sputi</name>
    <dbReference type="NCBI Taxonomy" id="2591848"/>
    <lineage>
        <taxon>Bacteria</taxon>
        <taxon>Bacillati</taxon>
        <taxon>Actinomycetota</taxon>
        <taxon>Actinomycetes</taxon>
        <taxon>Mycobacteriales</taxon>
        <taxon>Tsukamurellaceae</taxon>
        <taxon>Tsukamurella</taxon>
    </lineage>
</organism>
<protein>
    <submittedName>
        <fullName evidence="6">IclR family transcriptional regulator</fullName>
    </submittedName>
</protein>
<dbReference type="PROSITE" id="PS51077">
    <property type="entry name" value="HTH_ICLR"/>
    <property type="match status" value="1"/>
</dbReference>
<feature type="domain" description="IclR-ED" evidence="5">
    <location>
        <begin position="66"/>
        <end position="244"/>
    </location>
</feature>
<keyword evidence="2" id="KW-0238">DNA-binding</keyword>
<dbReference type="InterPro" id="IPR014757">
    <property type="entry name" value="Tscrpt_reg_IclR_C"/>
</dbReference>
<dbReference type="SUPFAM" id="SSF46785">
    <property type="entry name" value="Winged helix' DNA-binding domain"/>
    <property type="match status" value="1"/>
</dbReference>
<dbReference type="Gene3D" id="3.30.450.40">
    <property type="match status" value="1"/>
</dbReference>
<dbReference type="SMART" id="SM00346">
    <property type="entry name" value="HTH_ICLR"/>
    <property type="match status" value="1"/>
</dbReference>
<accession>A0A5C5RIJ4</accession>
<proteinExistence type="predicted"/>
<sequence>MENSGVQTVARAFEILGCFRDGDALGVSEVARRCGLAVSTTHRLMGSLVAAGFLDKDGSRYRVGGALTEFGQLAHRQYGAYRAEPHLELLATTVGANASIAIRQAGDAVLVATSRWREADGDRLQGIRLPVHASALGKALLVWGETTEDLIDLLPYEGGTDRSVTGPDELAAELDRTRRRGYAFNDEELDVGFRTIGLPVLRPDGTCRFALGLRGPVALMTPERVPMYVELARSTARDIADALA</sequence>
<dbReference type="GO" id="GO:0003677">
    <property type="term" value="F:DNA binding"/>
    <property type="evidence" value="ECO:0007669"/>
    <property type="project" value="UniProtKB-KW"/>
</dbReference>
<dbReference type="OrthoDB" id="4474604at2"/>
<evidence type="ECO:0000256" key="1">
    <source>
        <dbReference type="ARBA" id="ARBA00023015"/>
    </source>
</evidence>
<dbReference type="PROSITE" id="PS51078">
    <property type="entry name" value="ICLR_ED"/>
    <property type="match status" value="1"/>
</dbReference>
<dbReference type="InterPro" id="IPR036390">
    <property type="entry name" value="WH_DNA-bd_sf"/>
</dbReference>